<dbReference type="EMBL" id="MDYQ01000145">
    <property type="protein sequence ID" value="PRP80565.1"/>
    <property type="molecule type" value="Genomic_DNA"/>
</dbReference>
<evidence type="ECO:0000259" key="1">
    <source>
        <dbReference type="PROSITE" id="PS51335"/>
    </source>
</evidence>
<evidence type="ECO:0000313" key="2">
    <source>
        <dbReference type="EMBL" id="PRP80565.1"/>
    </source>
</evidence>
<dbReference type="PANTHER" id="PTHR12771:SF56">
    <property type="entry name" value="CED-12"/>
    <property type="match status" value="1"/>
</dbReference>
<dbReference type="Proteomes" id="UP000241769">
    <property type="component" value="Unassembled WGS sequence"/>
</dbReference>
<dbReference type="GO" id="GO:0005886">
    <property type="term" value="C:plasma membrane"/>
    <property type="evidence" value="ECO:0007669"/>
    <property type="project" value="TreeGrafter"/>
</dbReference>
<dbReference type="Gene3D" id="1.25.10.10">
    <property type="entry name" value="Leucine-rich Repeat Variant"/>
    <property type="match status" value="1"/>
</dbReference>
<dbReference type="InterPro" id="IPR050868">
    <property type="entry name" value="ELMO_domain-containing"/>
</dbReference>
<evidence type="ECO:0000313" key="3">
    <source>
        <dbReference type="Proteomes" id="UP000241769"/>
    </source>
</evidence>
<dbReference type="InParanoid" id="A0A2P6N9D9"/>
<dbReference type="Pfam" id="PF11841">
    <property type="entry name" value="ELMO_ARM"/>
    <property type="match status" value="1"/>
</dbReference>
<dbReference type="PANTHER" id="PTHR12771">
    <property type="entry name" value="ENGULFMENT AND CELL MOTILITY"/>
    <property type="match status" value="1"/>
</dbReference>
<feature type="non-terminal residue" evidence="2">
    <location>
        <position position="490"/>
    </location>
</feature>
<dbReference type="AlphaFoldDB" id="A0A2P6N9D9"/>
<protein>
    <recommendedName>
        <fullName evidence="1">ELMO domain-containing protein</fullName>
    </recommendedName>
</protein>
<dbReference type="Pfam" id="PF04727">
    <property type="entry name" value="ELMO_CED12"/>
    <property type="match status" value="1"/>
</dbReference>
<dbReference type="GO" id="GO:0007015">
    <property type="term" value="P:actin filament organization"/>
    <property type="evidence" value="ECO:0007669"/>
    <property type="project" value="TreeGrafter"/>
</dbReference>
<proteinExistence type="predicted"/>
<dbReference type="PROSITE" id="PS51335">
    <property type="entry name" value="ELMO"/>
    <property type="match status" value="1"/>
</dbReference>
<gene>
    <name evidence="2" type="ORF">PROFUN_11878</name>
</gene>
<organism evidence="2 3">
    <name type="scientific">Planoprotostelium fungivorum</name>
    <dbReference type="NCBI Taxonomy" id="1890364"/>
    <lineage>
        <taxon>Eukaryota</taxon>
        <taxon>Amoebozoa</taxon>
        <taxon>Evosea</taxon>
        <taxon>Variosea</taxon>
        <taxon>Cavosteliida</taxon>
        <taxon>Cavosteliaceae</taxon>
        <taxon>Planoprotostelium</taxon>
    </lineage>
</organism>
<dbReference type="SUPFAM" id="SSF48371">
    <property type="entry name" value="ARM repeat"/>
    <property type="match status" value="1"/>
</dbReference>
<keyword evidence="3" id="KW-1185">Reference proteome</keyword>
<sequence>MDLKRSVVNRRTFNNDSKLVKKPSHHGDFTSSYRTISGSHHIIGLSSRTGCIALSYRVYRLGPFVVERMSKKTTLFKVPIKHRERKQICEFPSLDYETLDLHIELLCTSRELGLCVSGSYQLYCLYLAGGVMKPEDFRREDRLQLMLTQGMELSLKPTCTSQQKLEVEVMSFISDMKDSKDDNTIKAACWKLITKLQEDNFAKIFREKNGHSALVDVIKDSKGGCLSYALRALDAYMGHYSFSGGQQFNEKIFASLTDINMNVVISALHTLNICIDPKSNNKGASIYWNNHRKTIPIQKLAKDFSPDSEANLRMEVLTLFNNIMSLSPEEDRRSNISLLHELADAGVAKALMEPRPAALKAGAEWNYQVWRYQNHLLDASTIEKTVNFDDKNVEHINMLKSFWSVVKPGTPFPGLISDQWKTVGFQGKNPTTDFRGAGMLGLKHLLYFAKHKPERIKSMVDVQNSRDYPLGATGMNITAKLAEIFKIGKE</sequence>
<accession>A0A2P6N9D9</accession>
<dbReference type="InterPro" id="IPR016024">
    <property type="entry name" value="ARM-type_fold"/>
</dbReference>
<dbReference type="GO" id="GO:0048870">
    <property type="term" value="P:cell motility"/>
    <property type="evidence" value="ECO:0007669"/>
    <property type="project" value="TreeGrafter"/>
</dbReference>
<reference evidence="2 3" key="1">
    <citation type="journal article" date="2018" name="Genome Biol. Evol.">
        <title>Multiple Roots of Fruiting Body Formation in Amoebozoa.</title>
        <authorList>
            <person name="Hillmann F."/>
            <person name="Forbes G."/>
            <person name="Novohradska S."/>
            <person name="Ferling I."/>
            <person name="Riege K."/>
            <person name="Groth M."/>
            <person name="Westermann M."/>
            <person name="Marz M."/>
            <person name="Spaller T."/>
            <person name="Winckler T."/>
            <person name="Schaap P."/>
            <person name="Glockner G."/>
        </authorList>
    </citation>
    <scope>NUCLEOTIDE SEQUENCE [LARGE SCALE GENOMIC DNA]</scope>
    <source>
        <strain evidence="2 3">Jena</strain>
    </source>
</reference>
<dbReference type="InterPro" id="IPR011989">
    <property type="entry name" value="ARM-like"/>
</dbReference>
<dbReference type="OrthoDB" id="20508at2759"/>
<feature type="domain" description="ELMO" evidence="1">
    <location>
        <begin position="394"/>
        <end position="490"/>
    </location>
</feature>
<name>A0A2P6N9D9_9EUKA</name>
<dbReference type="InterPro" id="IPR024574">
    <property type="entry name" value="ELMO_ARM"/>
</dbReference>
<comment type="caution">
    <text evidence="2">The sequence shown here is derived from an EMBL/GenBank/DDBJ whole genome shotgun (WGS) entry which is preliminary data.</text>
</comment>
<dbReference type="InterPro" id="IPR006816">
    <property type="entry name" value="ELMO_dom"/>
</dbReference>